<dbReference type="Pfam" id="PF02518">
    <property type="entry name" value="HATPase_c"/>
    <property type="match status" value="1"/>
</dbReference>
<feature type="region of interest" description="Disordered" evidence="6">
    <location>
        <begin position="686"/>
        <end position="719"/>
    </location>
</feature>
<evidence type="ECO:0000313" key="8">
    <source>
        <dbReference type="EMBL" id="POM24726.1"/>
    </source>
</evidence>
<proteinExistence type="predicted"/>
<dbReference type="SMART" id="SM00387">
    <property type="entry name" value="HATPase_c"/>
    <property type="match status" value="1"/>
</dbReference>
<feature type="compositionally biased region" description="Low complexity" evidence="6">
    <location>
        <begin position="748"/>
        <end position="763"/>
    </location>
</feature>
<dbReference type="GO" id="GO:0005886">
    <property type="term" value="C:plasma membrane"/>
    <property type="evidence" value="ECO:0007669"/>
    <property type="project" value="TreeGrafter"/>
</dbReference>
<sequence length="808" mass="86810">MKGRLSSIRARITLLTLVPLLALGGLWVFATGITYGEADQLLRSRTFEQKSLLPTQGLVAALQRERRLSMWRAGAGRVTRAEDAELAARRRETDQVREKVRTSANDSGLRDLAASRPALLSHIDALVRGLGALGAIRRDLDTGRAVRADVLREYDGMIDAAFGVYSSVVAPDGRITSDARALTAIGRAHEYVAREDALLTGALAAGRLTGAERADFAQLVGAQRYTYLDAVPNLPGPDRARYGRLVAGPEFARLRLWEDEIVRGARTVQPAGGRKAARTPAAREPLTVRQWWSTADAVEHGLYEFENATLSGVTKRATDIAVGAFARLAIAGGLGLLAVIASALLAYRVGRRLLRECRTLADAVVDFAHRKLPDLSARVRSGETVDPEDVDLSTPDFTITEIERIAAAFVVTRDAVLLAAAGEIAARRGISEVFVNLARRNQSLLHHQLSLLDRMEHRTEDPAELADLFRLDHLATRMRRHAEGLVILAGKTAGRGWRHPVPLVDVVRGAVAEVEDYPRVRVRPLPRVALLGTAVADVVHLLAEVVENATAFSPPGSPVVIDGHRVGQGCAIEIEDRGLGMEEAAIAAANARLADPPEFDPSDSAQLGLFVVARLARRHGIRVTLRASAYGGVTAIALIPGELLVAVPEPEPAARRSGPLALTPGPAMAVAAERAEKGVVRLVAEPVADEPEPEPEPAPVAERPAVHEATDAGLPRRRRQANLAPALRERLDAQGDAGTGRHRAPVAEAPVPLAAPVADDAAPPQEPPRSPEAMRSKLSAMQRGWERGRSEPGPAPDEPIHPEEDETR</sequence>
<dbReference type="PANTHER" id="PTHR45436:SF5">
    <property type="entry name" value="SENSOR HISTIDINE KINASE TRCS"/>
    <property type="match status" value="1"/>
</dbReference>
<keyword evidence="5 8" id="KW-0418">Kinase</keyword>
<comment type="catalytic activity">
    <reaction evidence="1">
        <text>ATP + protein L-histidine = ADP + protein N-phospho-L-histidine.</text>
        <dbReference type="EC" id="2.7.13.3"/>
    </reaction>
</comment>
<dbReference type="InterPro" id="IPR010910">
    <property type="entry name" value="Nitrate/nitrite_sensing_bac"/>
</dbReference>
<protein>
    <recommendedName>
        <fullName evidence="2">histidine kinase</fullName>
        <ecNumber evidence="2">2.7.13.3</ecNumber>
    </recommendedName>
</protein>
<evidence type="ECO:0000256" key="1">
    <source>
        <dbReference type="ARBA" id="ARBA00000085"/>
    </source>
</evidence>
<organism evidence="8 9">
    <name type="scientific">Actinomadura rubteroloni</name>
    <dbReference type="NCBI Taxonomy" id="1926885"/>
    <lineage>
        <taxon>Bacteria</taxon>
        <taxon>Bacillati</taxon>
        <taxon>Actinomycetota</taxon>
        <taxon>Actinomycetes</taxon>
        <taxon>Streptosporangiales</taxon>
        <taxon>Thermomonosporaceae</taxon>
        <taxon>Actinomadura</taxon>
    </lineage>
</organism>
<dbReference type="Gene3D" id="3.30.565.10">
    <property type="entry name" value="Histidine kinase-like ATPase, C-terminal domain"/>
    <property type="match status" value="1"/>
</dbReference>
<dbReference type="AlphaFoldDB" id="A0A2P4UI68"/>
<evidence type="ECO:0000259" key="7">
    <source>
        <dbReference type="PROSITE" id="PS50906"/>
    </source>
</evidence>
<name>A0A2P4UI68_9ACTN</name>
<dbReference type="InterPro" id="IPR013587">
    <property type="entry name" value="Nitrate/nitrite_sensing"/>
</dbReference>
<dbReference type="PANTHER" id="PTHR45436">
    <property type="entry name" value="SENSOR HISTIDINE KINASE YKOH"/>
    <property type="match status" value="1"/>
</dbReference>
<keyword evidence="4" id="KW-0808">Transferase</keyword>
<keyword evidence="9" id="KW-1185">Reference proteome</keyword>
<gene>
    <name evidence="8" type="ORF">BTM25_33600</name>
</gene>
<evidence type="ECO:0000256" key="5">
    <source>
        <dbReference type="ARBA" id="ARBA00022777"/>
    </source>
</evidence>
<dbReference type="Pfam" id="PF08376">
    <property type="entry name" value="NIT"/>
    <property type="match status" value="1"/>
</dbReference>
<evidence type="ECO:0000256" key="3">
    <source>
        <dbReference type="ARBA" id="ARBA00022553"/>
    </source>
</evidence>
<evidence type="ECO:0000256" key="2">
    <source>
        <dbReference type="ARBA" id="ARBA00012438"/>
    </source>
</evidence>
<accession>A0A2P4UI68</accession>
<dbReference type="PROSITE" id="PS50906">
    <property type="entry name" value="NIT"/>
    <property type="match status" value="1"/>
</dbReference>
<dbReference type="GO" id="GO:0000160">
    <property type="term" value="P:phosphorelay signal transduction system"/>
    <property type="evidence" value="ECO:0007669"/>
    <property type="project" value="TreeGrafter"/>
</dbReference>
<dbReference type="InterPro" id="IPR036890">
    <property type="entry name" value="HATPase_C_sf"/>
</dbReference>
<dbReference type="Proteomes" id="UP000242367">
    <property type="component" value="Unassembled WGS sequence"/>
</dbReference>
<evidence type="ECO:0000313" key="9">
    <source>
        <dbReference type="Proteomes" id="UP000242367"/>
    </source>
</evidence>
<evidence type="ECO:0000256" key="6">
    <source>
        <dbReference type="SAM" id="MobiDB-lite"/>
    </source>
</evidence>
<dbReference type="EC" id="2.7.13.3" evidence="2"/>
<dbReference type="RefSeq" id="WP_103563823.1">
    <property type="nucleotide sequence ID" value="NZ_MTBP01000002.1"/>
</dbReference>
<feature type="compositionally biased region" description="Basic and acidic residues" evidence="6">
    <location>
        <begin position="798"/>
        <end position="808"/>
    </location>
</feature>
<comment type="caution">
    <text evidence="8">The sequence shown here is derived from an EMBL/GenBank/DDBJ whole genome shotgun (WGS) entry which is preliminary data.</text>
</comment>
<dbReference type="GO" id="GO:0004673">
    <property type="term" value="F:protein histidine kinase activity"/>
    <property type="evidence" value="ECO:0007669"/>
    <property type="project" value="UniProtKB-EC"/>
</dbReference>
<feature type="domain" description="NIT" evidence="7">
    <location>
        <begin position="53"/>
        <end position="320"/>
    </location>
</feature>
<evidence type="ECO:0000256" key="4">
    <source>
        <dbReference type="ARBA" id="ARBA00022679"/>
    </source>
</evidence>
<dbReference type="EMBL" id="MTBP01000002">
    <property type="protein sequence ID" value="POM24726.1"/>
    <property type="molecule type" value="Genomic_DNA"/>
</dbReference>
<dbReference type="InterPro" id="IPR003594">
    <property type="entry name" value="HATPase_dom"/>
</dbReference>
<feature type="region of interest" description="Disordered" evidence="6">
    <location>
        <begin position="748"/>
        <end position="808"/>
    </location>
</feature>
<dbReference type="InterPro" id="IPR050428">
    <property type="entry name" value="TCS_sensor_his_kinase"/>
</dbReference>
<reference evidence="8 9" key="1">
    <citation type="journal article" date="2017" name="Chemistry">
        <title>Isolation, Biosynthesis and Chemical Modifications of Rubterolones A-F: Rare Tropolone Alkaloids from Actinomadura sp. 5-2.</title>
        <authorList>
            <person name="Guo H."/>
            <person name="Benndorf R."/>
            <person name="Leichnitz D."/>
            <person name="Klassen J.L."/>
            <person name="Vollmers J."/>
            <person name="Gorls H."/>
            <person name="Steinacker M."/>
            <person name="Weigel C."/>
            <person name="Dahse H.M."/>
            <person name="Kaster A.K."/>
            <person name="de Beer Z.W."/>
            <person name="Poulsen M."/>
            <person name="Beemelmanns C."/>
        </authorList>
    </citation>
    <scope>NUCLEOTIDE SEQUENCE [LARGE SCALE GENOMIC DNA]</scope>
    <source>
        <strain evidence="8 9">5-2</strain>
    </source>
</reference>
<dbReference type="SUPFAM" id="SSF55874">
    <property type="entry name" value="ATPase domain of HSP90 chaperone/DNA topoisomerase II/histidine kinase"/>
    <property type="match status" value="1"/>
</dbReference>
<keyword evidence="3" id="KW-0597">Phosphoprotein</keyword>